<dbReference type="Proteomes" id="UP000298030">
    <property type="component" value="Unassembled WGS sequence"/>
</dbReference>
<organism evidence="2 3">
    <name type="scientific">Coprinellus micaceus</name>
    <name type="common">Glistening ink-cap mushroom</name>
    <name type="synonym">Coprinus micaceus</name>
    <dbReference type="NCBI Taxonomy" id="71717"/>
    <lineage>
        <taxon>Eukaryota</taxon>
        <taxon>Fungi</taxon>
        <taxon>Dikarya</taxon>
        <taxon>Basidiomycota</taxon>
        <taxon>Agaricomycotina</taxon>
        <taxon>Agaricomycetes</taxon>
        <taxon>Agaricomycetidae</taxon>
        <taxon>Agaricales</taxon>
        <taxon>Agaricineae</taxon>
        <taxon>Psathyrellaceae</taxon>
        <taxon>Coprinellus</taxon>
    </lineage>
</organism>
<dbReference type="AlphaFoldDB" id="A0A4Y7SIP8"/>
<sequence length="267" mass="29620">MRARQNGAVDALCLTHFTACQTVRYSTSYCCCSASDTAAAVTLRVLRRYPRMRARQNGAVDALCLTHFTACQTVRYSTGYCCCSASHSASHTVSAVTLRVLRRYPRMWARQDGVVDVLCLAHFTARQTVLYSSRYSLHRAICPAQGVPSSQVPPPTVPNPEPWAAEVQKPQNPGAKRPRTPEPWSQKPRVPEPQHKIDRTPGPWNVPITLRDTKHYFLDIFSIIGANYVFKDLSGTEMKLSPATGGKHEVVSTHMDGGPLVTLSFDF</sequence>
<evidence type="ECO:0000313" key="3">
    <source>
        <dbReference type="Proteomes" id="UP000298030"/>
    </source>
</evidence>
<evidence type="ECO:0000256" key="1">
    <source>
        <dbReference type="SAM" id="MobiDB-lite"/>
    </source>
</evidence>
<feature type="compositionally biased region" description="Pro residues" evidence="1">
    <location>
        <begin position="151"/>
        <end position="161"/>
    </location>
</feature>
<name>A0A4Y7SIP8_COPMI</name>
<keyword evidence="3" id="KW-1185">Reference proteome</keyword>
<reference evidence="2 3" key="1">
    <citation type="journal article" date="2019" name="Nat. Ecol. Evol.">
        <title>Megaphylogeny resolves global patterns of mushroom evolution.</title>
        <authorList>
            <person name="Varga T."/>
            <person name="Krizsan K."/>
            <person name="Foldi C."/>
            <person name="Dima B."/>
            <person name="Sanchez-Garcia M."/>
            <person name="Sanchez-Ramirez S."/>
            <person name="Szollosi G.J."/>
            <person name="Szarkandi J.G."/>
            <person name="Papp V."/>
            <person name="Albert L."/>
            <person name="Andreopoulos W."/>
            <person name="Angelini C."/>
            <person name="Antonin V."/>
            <person name="Barry K.W."/>
            <person name="Bougher N.L."/>
            <person name="Buchanan P."/>
            <person name="Buyck B."/>
            <person name="Bense V."/>
            <person name="Catcheside P."/>
            <person name="Chovatia M."/>
            <person name="Cooper J."/>
            <person name="Damon W."/>
            <person name="Desjardin D."/>
            <person name="Finy P."/>
            <person name="Geml J."/>
            <person name="Haridas S."/>
            <person name="Hughes K."/>
            <person name="Justo A."/>
            <person name="Karasinski D."/>
            <person name="Kautmanova I."/>
            <person name="Kiss B."/>
            <person name="Kocsube S."/>
            <person name="Kotiranta H."/>
            <person name="LaButti K.M."/>
            <person name="Lechner B.E."/>
            <person name="Liimatainen K."/>
            <person name="Lipzen A."/>
            <person name="Lukacs Z."/>
            <person name="Mihaltcheva S."/>
            <person name="Morgado L.N."/>
            <person name="Niskanen T."/>
            <person name="Noordeloos M.E."/>
            <person name="Ohm R.A."/>
            <person name="Ortiz-Santana B."/>
            <person name="Ovrebo C."/>
            <person name="Racz N."/>
            <person name="Riley R."/>
            <person name="Savchenko A."/>
            <person name="Shiryaev A."/>
            <person name="Soop K."/>
            <person name="Spirin V."/>
            <person name="Szebenyi C."/>
            <person name="Tomsovsky M."/>
            <person name="Tulloss R.E."/>
            <person name="Uehling J."/>
            <person name="Grigoriev I.V."/>
            <person name="Vagvolgyi C."/>
            <person name="Papp T."/>
            <person name="Martin F.M."/>
            <person name="Miettinen O."/>
            <person name="Hibbett D.S."/>
            <person name="Nagy L.G."/>
        </authorList>
    </citation>
    <scope>NUCLEOTIDE SEQUENCE [LARGE SCALE GENOMIC DNA]</scope>
    <source>
        <strain evidence="2 3">FP101781</strain>
    </source>
</reference>
<comment type="caution">
    <text evidence="2">The sequence shown here is derived from an EMBL/GenBank/DDBJ whole genome shotgun (WGS) entry which is preliminary data.</text>
</comment>
<feature type="region of interest" description="Disordered" evidence="1">
    <location>
        <begin position="146"/>
        <end position="201"/>
    </location>
</feature>
<feature type="compositionally biased region" description="Basic and acidic residues" evidence="1">
    <location>
        <begin position="189"/>
        <end position="199"/>
    </location>
</feature>
<proteinExistence type="predicted"/>
<gene>
    <name evidence="2" type="ORF">FA13DRAFT_1716648</name>
</gene>
<accession>A0A4Y7SIP8</accession>
<dbReference type="EMBL" id="QPFP01000104">
    <property type="protein sequence ID" value="TEB21746.1"/>
    <property type="molecule type" value="Genomic_DNA"/>
</dbReference>
<protein>
    <submittedName>
        <fullName evidence="2">Uncharacterized protein</fullName>
    </submittedName>
</protein>
<evidence type="ECO:0000313" key="2">
    <source>
        <dbReference type="EMBL" id="TEB21746.1"/>
    </source>
</evidence>